<evidence type="ECO:0000256" key="1">
    <source>
        <dbReference type="SAM" id="Phobius"/>
    </source>
</evidence>
<feature type="transmembrane region" description="Helical" evidence="1">
    <location>
        <begin position="12"/>
        <end position="35"/>
    </location>
</feature>
<protein>
    <submittedName>
        <fullName evidence="2">Uncharacterized protein</fullName>
    </submittedName>
</protein>
<dbReference type="EMBL" id="CP119317">
    <property type="protein sequence ID" value="WEK53064.1"/>
    <property type="molecule type" value="Genomic_DNA"/>
</dbReference>
<keyword evidence="1" id="KW-1133">Transmembrane helix</keyword>
<gene>
    <name evidence="2" type="ORF">P0Y55_10695</name>
</gene>
<reference evidence="2" key="1">
    <citation type="submission" date="2023-03" db="EMBL/GenBank/DDBJ databases">
        <title>Andean soil-derived lignocellulolytic bacterial consortium as a source of novel taxa and putative plastic-active enzymes.</title>
        <authorList>
            <person name="Diaz-Garcia L."/>
            <person name="Chuvochina M."/>
            <person name="Feuerriegel G."/>
            <person name="Bunk B."/>
            <person name="Sproer C."/>
            <person name="Streit W.R."/>
            <person name="Rodriguez L.M."/>
            <person name="Overmann J."/>
            <person name="Jimenez D.J."/>
        </authorList>
    </citation>
    <scope>NUCLEOTIDE SEQUENCE</scope>
    <source>
        <strain evidence="2">MAG 2441</strain>
    </source>
</reference>
<proteinExistence type="predicted"/>
<dbReference type="Proteomes" id="UP001178662">
    <property type="component" value="Chromosome"/>
</dbReference>
<evidence type="ECO:0000313" key="2">
    <source>
        <dbReference type="EMBL" id="WEK53064.1"/>
    </source>
</evidence>
<keyword evidence="3" id="KW-1185">Reference proteome</keyword>
<organism evidence="2 3">
    <name type="scientific">Candidatus Cohnella colombiensis</name>
    <dbReference type="NCBI Taxonomy" id="3121368"/>
    <lineage>
        <taxon>Bacteria</taxon>
        <taxon>Bacillati</taxon>
        <taxon>Bacillota</taxon>
        <taxon>Bacilli</taxon>
        <taxon>Bacillales</taxon>
        <taxon>Paenibacillaceae</taxon>
        <taxon>Cohnella</taxon>
    </lineage>
</organism>
<dbReference type="AlphaFoldDB" id="A0AA95JEB3"/>
<keyword evidence="1" id="KW-0812">Transmembrane</keyword>
<evidence type="ECO:0000313" key="3">
    <source>
        <dbReference type="Proteomes" id="UP001178662"/>
    </source>
</evidence>
<sequence>MEEVKKRTYTVPVLLIILFGLSIFFVLVYSKLLLLQQENKTEFGMELATKYNDTVVYADQLQKGAELLLNAQTEVERLQSKVLLGEAQFASREVKLLLIEVEMRSGNRPRAEVEEAVNALISEINGENSRMFGIGEHDGELTAHELETLVIVRDGADKVAQALSLFRAPSGEAGYRQMVSSDKWLDVTLEAKNQLEQLAAQLKQ</sequence>
<keyword evidence="1" id="KW-0472">Membrane</keyword>
<accession>A0AA95JEB3</accession>
<name>A0AA95JEB3_9BACL</name>